<reference evidence="6" key="1">
    <citation type="journal article" date="2004" name="Nature">
        <title>Genome duplication in the teleost fish Tetraodon nigroviridis reveals the early vertebrate proto-karyotype.</title>
        <authorList>
            <person name="Jaillon O."/>
            <person name="Aury J.-M."/>
            <person name="Brunet F."/>
            <person name="Petit J.-L."/>
            <person name="Stange-Thomann N."/>
            <person name="Mauceli E."/>
            <person name="Bouneau L."/>
            <person name="Fischer C."/>
            <person name="Ozouf-Costaz C."/>
            <person name="Bernot A."/>
            <person name="Nicaud S."/>
            <person name="Jaffe D."/>
            <person name="Fisher S."/>
            <person name="Lutfalla G."/>
            <person name="Dossat C."/>
            <person name="Segurens B."/>
            <person name="Dasilva C."/>
            <person name="Salanoubat M."/>
            <person name="Levy M."/>
            <person name="Boudet N."/>
            <person name="Castellano S."/>
            <person name="Anthouard V."/>
            <person name="Jubin C."/>
            <person name="Castelli V."/>
            <person name="Katinka M."/>
            <person name="Vacherie B."/>
            <person name="Biemont C."/>
            <person name="Skalli Z."/>
            <person name="Cattolico L."/>
            <person name="Poulain J."/>
            <person name="De Berardinis V."/>
            <person name="Cruaud C."/>
            <person name="Duprat S."/>
            <person name="Brottier P."/>
            <person name="Coutanceau J.-P."/>
            <person name="Gouzy J."/>
            <person name="Parra G."/>
            <person name="Lardier G."/>
            <person name="Chapple C."/>
            <person name="McKernan K.J."/>
            <person name="McEwan P."/>
            <person name="Bosak S."/>
            <person name="Kellis M."/>
            <person name="Volff J.-N."/>
            <person name="Guigo R."/>
            <person name="Zody M.C."/>
            <person name="Mesirov J."/>
            <person name="Lindblad-Toh K."/>
            <person name="Birren B."/>
            <person name="Nusbaum C."/>
            <person name="Kahn D."/>
            <person name="Robinson-Rechavi M."/>
            <person name="Laudet V."/>
            <person name="Schachter V."/>
            <person name="Quetier F."/>
            <person name="Saurin W."/>
            <person name="Scarpelli C."/>
            <person name="Wincker P."/>
            <person name="Lander E.S."/>
            <person name="Weissenbach J."/>
            <person name="Roest Crollius H."/>
        </authorList>
    </citation>
    <scope>NUCLEOTIDE SEQUENCE [LARGE SCALE GENOMIC DNA]</scope>
</reference>
<protein>
    <submittedName>
        <fullName evidence="6">Chromosome undetermined SCAF12321, whole genome shotgun sequence</fullName>
    </submittedName>
</protein>
<dbReference type="KEGG" id="tng:GSTEN00010656G001"/>
<evidence type="ECO:0000256" key="4">
    <source>
        <dbReference type="SAM" id="MobiDB-lite"/>
    </source>
</evidence>
<sequence length="576" mass="64746">MNKKGEISNFEYLMHLNTVAGRTYNDLMQYPVFPWILADYHSETLDLSNPATFRDLSKPMGAQTEKRRQMFMERYAEVEKSEAEGDLSAQCHYCTHYSSAIIVASFLVRIEPFSHTFQTLQGGFDIPERMFYNVKKEWESASRDNMGDVRELIPEFFYLPDFLLNSNNIHLGGAWRVLYNITLISAPASFASGFGERLRELPSPPVDRPDFRVQAAGTRCSREHEHIPSLLLCPERPAEPQRPHHQEHYAGIRQQLWPDSQTKLRRGPVGQIVCLEKEVVVLERNCLLLSPLLGCFFSWGFPDNSCAFGNHATGKIFAVFEGLSDWGETLCAASPNPTTVVTAGTSTVVCVWDITVEKDKVTCMRLRQLLYGHTDSVTCLAASEVHNLIVSGSRDLTCILWDMEDFSYITQLTGHTASISSLAINDLTGEIASCAGPLLYLWNMKGQLLSRSQASFGPLPHILCVGFTQHHEWDPRNVIVAGCADGIIRIWKTEYTRTQLPGPPEEPVSPGQNQTERDGNGWERHLVLCKELSRRQSASPRRYKNSPGVTALAISRSHATLVAGDAWGRVFTWTCE</sequence>
<dbReference type="EMBL" id="CAAE01012321">
    <property type="protein sequence ID" value="CAF94525.1"/>
    <property type="molecule type" value="Genomic_DNA"/>
</dbReference>
<dbReference type="Pfam" id="PF02138">
    <property type="entry name" value="Beach"/>
    <property type="match status" value="1"/>
</dbReference>
<dbReference type="InterPro" id="IPR036322">
    <property type="entry name" value="WD40_repeat_dom_sf"/>
</dbReference>
<feature type="region of interest" description="Disordered" evidence="4">
    <location>
        <begin position="498"/>
        <end position="519"/>
    </location>
</feature>
<dbReference type="OrthoDB" id="10018316at2759"/>
<evidence type="ECO:0000313" key="6">
    <source>
        <dbReference type="EMBL" id="CAF94525.1"/>
    </source>
</evidence>
<dbReference type="InterPro" id="IPR019775">
    <property type="entry name" value="WD40_repeat_CS"/>
</dbReference>
<dbReference type="InterPro" id="IPR036372">
    <property type="entry name" value="BEACH_dom_sf"/>
</dbReference>
<keyword evidence="2" id="KW-0677">Repeat</keyword>
<dbReference type="PANTHER" id="PTHR46108">
    <property type="entry name" value="BLUE CHEESE"/>
    <property type="match status" value="1"/>
</dbReference>
<organism evidence="6">
    <name type="scientific">Tetraodon nigroviridis</name>
    <name type="common">Spotted green pufferfish</name>
    <name type="synonym">Chelonodon nigroviridis</name>
    <dbReference type="NCBI Taxonomy" id="99883"/>
    <lineage>
        <taxon>Eukaryota</taxon>
        <taxon>Metazoa</taxon>
        <taxon>Chordata</taxon>
        <taxon>Craniata</taxon>
        <taxon>Vertebrata</taxon>
        <taxon>Euteleostomi</taxon>
        <taxon>Actinopterygii</taxon>
        <taxon>Neopterygii</taxon>
        <taxon>Teleostei</taxon>
        <taxon>Neoteleostei</taxon>
        <taxon>Acanthomorphata</taxon>
        <taxon>Eupercaria</taxon>
        <taxon>Tetraodontiformes</taxon>
        <taxon>Tetradontoidea</taxon>
        <taxon>Tetraodontidae</taxon>
        <taxon>Tetraodon</taxon>
    </lineage>
</organism>
<dbReference type="PROSITE" id="PS50294">
    <property type="entry name" value="WD_REPEATS_REGION"/>
    <property type="match status" value="1"/>
</dbReference>
<proteinExistence type="predicted"/>
<dbReference type="GO" id="GO:0019882">
    <property type="term" value="P:antigen processing and presentation"/>
    <property type="evidence" value="ECO:0007669"/>
    <property type="project" value="TreeGrafter"/>
</dbReference>
<feature type="domain" description="BEACH" evidence="5">
    <location>
        <begin position="1"/>
        <end position="293"/>
    </location>
</feature>
<evidence type="ECO:0000256" key="3">
    <source>
        <dbReference type="PROSITE-ProRule" id="PRU00221"/>
    </source>
</evidence>
<dbReference type="PROSITE" id="PS50082">
    <property type="entry name" value="WD_REPEATS_2"/>
    <property type="match status" value="1"/>
</dbReference>
<evidence type="ECO:0000256" key="1">
    <source>
        <dbReference type="ARBA" id="ARBA00022574"/>
    </source>
</evidence>
<dbReference type="CDD" id="cd06071">
    <property type="entry name" value="Beach"/>
    <property type="match status" value="1"/>
</dbReference>
<dbReference type="PROSITE" id="PS50197">
    <property type="entry name" value="BEACH"/>
    <property type="match status" value="1"/>
</dbReference>
<dbReference type="SUPFAM" id="SSF50978">
    <property type="entry name" value="WD40 repeat-like"/>
    <property type="match status" value="1"/>
</dbReference>
<dbReference type="Pfam" id="PF00400">
    <property type="entry name" value="WD40"/>
    <property type="match status" value="2"/>
</dbReference>
<name>Q4SXV7_TETNG</name>
<gene>
    <name evidence="6" type="ORF">GSTENG00010656001</name>
</gene>
<dbReference type="PANTHER" id="PTHR46108:SF3">
    <property type="entry name" value="WD REPEAT- AND FYVE DOMAIN-CONTAINING PROTEIN 4"/>
    <property type="match status" value="1"/>
</dbReference>
<dbReference type="SMART" id="SM01026">
    <property type="entry name" value="Beach"/>
    <property type="match status" value="1"/>
</dbReference>
<dbReference type="InterPro" id="IPR001680">
    <property type="entry name" value="WD40_rpt"/>
</dbReference>
<dbReference type="AlphaFoldDB" id="Q4SXV7"/>
<reference evidence="6" key="2">
    <citation type="submission" date="2004-02" db="EMBL/GenBank/DDBJ databases">
        <authorList>
            <consortium name="Genoscope"/>
            <consortium name="Whitehead Institute Centre for Genome Research"/>
        </authorList>
    </citation>
    <scope>NUCLEOTIDE SEQUENCE</scope>
</reference>
<dbReference type="SMART" id="SM00320">
    <property type="entry name" value="WD40"/>
    <property type="match status" value="4"/>
</dbReference>
<keyword evidence="1 3" id="KW-0853">WD repeat</keyword>
<feature type="repeat" description="WD" evidence="3">
    <location>
        <begin position="370"/>
        <end position="411"/>
    </location>
</feature>
<dbReference type="PROSITE" id="PS00678">
    <property type="entry name" value="WD_REPEATS_1"/>
    <property type="match status" value="1"/>
</dbReference>
<dbReference type="InterPro" id="IPR015943">
    <property type="entry name" value="WD40/YVTN_repeat-like_dom_sf"/>
</dbReference>
<dbReference type="InterPro" id="IPR000409">
    <property type="entry name" value="BEACH_dom"/>
</dbReference>
<accession>Q4SXV7</accession>
<dbReference type="InterPro" id="IPR051944">
    <property type="entry name" value="BEACH_domain_protein"/>
</dbReference>
<dbReference type="SUPFAM" id="SSF81837">
    <property type="entry name" value="BEACH domain"/>
    <property type="match status" value="1"/>
</dbReference>
<evidence type="ECO:0000256" key="2">
    <source>
        <dbReference type="ARBA" id="ARBA00022737"/>
    </source>
</evidence>
<evidence type="ECO:0000259" key="5">
    <source>
        <dbReference type="PROSITE" id="PS50197"/>
    </source>
</evidence>
<dbReference type="Gene3D" id="2.130.10.10">
    <property type="entry name" value="YVTN repeat-like/Quinoprotein amine dehydrogenase"/>
    <property type="match status" value="1"/>
</dbReference>
<dbReference type="Gene3D" id="1.10.1540.10">
    <property type="entry name" value="BEACH domain"/>
    <property type="match status" value="1"/>
</dbReference>